<dbReference type="EMBL" id="JAFBXF010000001">
    <property type="protein sequence ID" value="MBM2415355.1"/>
    <property type="molecule type" value="Genomic_DNA"/>
</dbReference>
<gene>
    <name evidence="1" type="ORF">JQX48_00085</name>
</gene>
<reference evidence="1 2" key="1">
    <citation type="submission" date="2021-01" db="EMBL/GenBank/DDBJ databases">
        <title>Diatom-associated Roseobacters Show Island Model of Population Structure.</title>
        <authorList>
            <person name="Qu L."/>
            <person name="Feng X."/>
            <person name="Chen Y."/>
            <person name="Li L."/>
            <person name="Wang X."/>
            <person name="Hu Z."/>
            <person name="Wang H."/>
            <person name="Luo H."/>
        </authorList>
    </citation>
    <scope>NUCLEOTIDE SEQUENCE [LARGE SCALE GENOMIC DNA]</scope>
    <source>
        <strain evidence="1 2">CC28-63</strain>
    </source>
</reference>
<evidence type="ECO:0000313" key="1">
    <source>
        <dbReference type="EMBL" id="MBM2415355.1"/>
    </source>
</evidence>
<dbReference type="GeneID" id="62642669"/>
<accession>A0ABS1ZQB6</accession>
<keyword evidence="2" id="KW-1185">Reference proteome</keyword>
<name>A0ABS1ZQB6_9RHOB</name>
<dbReference type="RefSeq" id="WP_085632445.1">
    <property type="nucleotide sequence ID" value="NZ_JAFBWU010000001.1"/>
</dbReference>
<proteinExistence type="predicted"/>
<sequence>MLSPSEFIVGKVGIAKPLSLILPTSKYEETLLVGQLNDVPTAVFLSGQHKSMFFEAESNESWGGLIIPSVRIEIDEASFVEEYSSEAPMLSVTRTYTKLVVAAQAERPFGRQIQITLHEGLVSSGEAKAKFANWQIVLGEGQDKRVLWTAT</sequence>
<dbReference type="Proteomes" id="UP000809440">
    <property type="component" value="Unassembled WGS sequence"/>
</dbReference>
<protein>
    <submittedName>
        <fullName evidence="1">Uncharacterized protein</fullName>
    </submittedName>
</protein>
<evidence type="ECO:0000313" key="2">
    <source>
        <dbReference type="Proteomes" id="UP000809440"/>
    </source>
</evidence>
<comment type="caution">
    <text evidence="1">The sequence shown here is derived from an EMBL/GenBank/DDBJ whole genome shotgun (WGS) entry which is preliminary data.</text>
</comment>
<organism evidence="1 2">
    <name type="scientific">Marivita cryptomonadis</name>
    <dbReference type="NCBI Taxonomy" id="505252"/>
    <lineage>
        <taxon>Bacteria</taxon>
        <taxon>Pseudomonadati</taxon>
        <taxon>Pseudomonadota</taxon>
        <taxon>Alphaproteobacteria</taxon>
        <taxon>Rhodobacterales</taxon>
        <taxon>Roseobacteraceae</taxon>
        <taxon>Marivita</taxon>
    </lineage>
</organism>